<evidence type="ECO:0000256" key="6">
    <source>
        <dbReference type="RuleBase" id="RU003869"/>
    </source>
</evidence>
<dbReference type="SUPFAM" id="SSF56053">
    <property type="entry name" value="Ribosomal protein L6"/>
    <property type="match status" value="2"/>
</dbReference>
<dbReference type="PANTHER" id="PTHR11655">
    <property type="entry name" value="60S/50S RIBOSOMAL PROTEIN L6/L9"/>
    <property type="match status" value="1"/>
</dbReference>
<keyword evidence="2 6" id="KW-0689">Ribosomal protein</keyword>
<organism evidence="9 10">
    <name type="scientific">Mesotoga prima</name>
    <dbReference type="NCBI Taxonomy" id="1184387"/>
    <lineage>
        <taxon>Bacteria</taxon>
        <taxon>Thermotogati</taxon>
        <taxon>Thermotogota</taxon>
        <taxon>Thermotogae</taxon>
        <taxon>Kosmotogales</taxon>
        <taxon>Kosmotogaceae</taxon>
        <taxon>Mesotoga</taxon>
    </lineage>
</organism>
<sequence>MSRLLKHSIKIPAGVSYKIEGNLITVKGPKGELKQELLPLVKIEADEKELWVKSNEDVVIRKSDYKRLAKYAGTFWSLINNMVVGVTQGFVKELEIVGVGYRAQLQGKKLVMNLGYAHPVEVDPPAGIEFEVPAPQAIVVKGIDKYLVGQVAANIKRWRIPIVYSGKGIRYKGEAIRTKVGKKV</sequence>
<feature type="domain" description="Large ribosomal subunit protein uL6 alpha-beta" evidence="8">
    <location>
        <begin position="97"/>
        <end position="171"/>
    </location>
</feature>
<dbReference type="AlphaFoldDB" id="A0A101HNW2"/>
<dbReference type="GO" id="GO:0003735">
    <property type="term" value="F:structural constituent of ribosome"/>
    <property type="evidence" value="ECO:0007669"/>
    <property type="project" value="UniProtKB-UniRule"/>
</dbReference>
<evidence type="ECO:0000256" key="2">
    <source>
        <dbReference type="ARBA" id="ARBA00022980"/>
    </source>
</evidence>
<dbReference type="Pfam" id="PF00347">
    <property type="entry name" value="Ribosomal_L6"/>
    <property type="match status" value="2"/>
</dbReference>
<dbReference type="GO" id="GO:0019843">
    <property type="term" value="F:rRNA binding"/>
    <property type="evidence" value="ECO:0007669"/>
    <property type="project" value="UniProtKB-UniRule"/>
</dbReference>
<comment type="function">
    <text evidence="7">This protein binds to the 23S rRNA, and is important in its secondary structure. It is located near the subunit interface in the base of the L7/L12 stalk, and near the tRNA binding site of the peptidyltransferase center.</text>
</comment>
<accession>A0A101HNW2</accession>
<evidence type="ECO:0000259" key="8">
    <source>
        <dbReference type="Pfam" id="PF00347"/>
    </source>
</evidence>
<dbReference type="PATRIC" id="fig|1184387.3.peg.1594"/>
<comment type="similarity">
    <text evidence="1 6">Belongs to the universal ribosomal protein uL6 family.</text>
</comment>
<comment type="caution">
    <text evidence="9">The sequence shown here is derived from an EMBL/GenBank/DDBJ whole genome shotgun (WGS) entry which is preliminary data.</text>
</comment>
<dbReference type="Proteomes" id="UP000054092">
    <property type="component" value="Unassembled WGS sequence"/>
</dbReference>
<evidence type="ECO:0000256" key="3">
    <source>
        <dbReference type="ARBA" id="ARBA00023274"/>
    </source>
</evidence>
<feature type="non-terminal residue" evidence="9">
    <location>
        <position position="1"/>
    </location>
</feature>
<reference evidence="10" key="1">
    <citation type="journal article" date="2015" name="MBio">
        <title>Genome-Resolved Metagenomic Analysis Reveals Roles for Candidate Phyla and Other Microbial Community Members in Biogeochemical Transformations in Oil Reservoirs.</title>
        <authorList>
            <person name="Hu P."/>
            <person name="Tom L."/>
            <person name="Singh A."/>
            <person name="Thomas B.C."/>
            <person name="Baker B.J."/>
            <person name="Piceno Y.M."/>
            <person name="Andersen G.L."/>
            <person name="Banfield J.F."/>
        </authorList>
    </citation>
    <scope>NUCLEOTIDE SEQUENCE [LARGE SCALE GENOMIC DNA]</scope>
</reference>
<evidence type="ECO:0000256" key="1">
    <source>
        <dbReference type="ARBA" id="ARBA00009356"/>
    </source>
</evidence>
<evidence type="ECO:0000256" key="7">
    <source>
        <dbReference type="RuleBase" id="RU003870"/>
    </source>
</evidence>
<dbReference type="HAMAP" id="MF_01365_B">
    <property type="entry name" value="Ribosomal_uL6_B"/>
    <property type="match status" value="1"/>
</dbReference>
<feature type="domain" description="Large ribosomal subunit protein uL6 alpha-beta" evidence="8">
    <location>
        <begin position="11"/>
        <end position="89"/>
    </location>
</feature>
<dbReference type="PRINTS" id="PR00059">
    <property type="entry name" value="RIBOSOMALL6"/>
</dbReference>
<dbReference type="GO" id="GO:0022625">
    <property type="term" value="C:cytosolic large ribosomal subunit"/>
    <property type="evidence" value="ECO:0007669"/>
    <property type="project" value="UniProtKB-UniRule"/>
</dbReference>
<keyword evidence="7" id="KW-0699">rRNA-binding</keyword>
<dbReference type="PIRSF" id="PIRSF002162">
    <property type="entry name" value="Ribosomal_L6"/>
    <property type="match status" value="1"/>
</dbReference>
<proteinExistence type="inferred from homology"/>
<dbReference type="PANTHER" id="PTHR11655:SF14">
    <property type="entry name" value="LARGE RIBOSOMAL SUBUNIT PROTEIN UL6M"/>
    <property type="match status" value="1"/>
</dbReference>
<keyword evidence="3 6" id="KW-0687">Ribonucleoprotein</keyword>
<dbReference type="InterPro" id="IPR019906">
    <property type="entry name" value="Ribosomal_uL6_bac-type"/>
</dbReference>
<evidence type="ECO:0000313" key="9">
    <source>
        <dbReference type="EMBL" id="KUK80129.1"/>
    </source>
</evidence>
<evidence type="ECO:0000256" key="4">
    <source>
        <dbReference type="ARBA" id="ARBA00035454"/>
    </source>
</evidence>
<dbReference type="InterPro" id="IPR036789">
    <property type="entry name" value="Ribosomal_uL6-like_a/b-dom_sf"/>
</dbReference>
<dbReference type="NCBIfam" id="TIGR03654">
    <property type="entry name" value="L6_bact"/>
    <property type="match status" value="1"/>
</dbReference>
<dbReference type="InterPro" id="IPR000702">
    <property type="entry name" value="Ribosomal_uL6-like"/>
</dbReference>
<dbReference type="Gene3D" id="3.90.930.12">
    <property type="entry name" value="Ribosomal protein L6, alpha-beta domain"/>
    <property type="match status" value="2"/>
</dbReference>
<evidence type="ECO:0000313" key="10">
    <source>
        <dbReference type="Proteomes" id="UP000054092"/>
    </source>
</evidence>
<gene>
    <name evidence="9" type="ORF">XD94_1159</name>
</gene>
<dbReference type="InterPro" id="IPR020040">
    <property type="entry name" value="Ribosomal_uL6_a/b-dom"/>
</dbReference>
<dbReference type="FunFam" id="3.90.930.12:FF:000001">
    <property type="entry name" value="50S ribosomal protein L6"/>
    <property type="match status" value="1"/>
</dbReference>
<evidence type="ECO:0000256" key="5">
    <source>
        <dbReference type="NCBIfam" id="TIGR03654"/>
    </source>
</evidence>
<name>A0A101HNW2_9BACT</name>
<keyword evidence="7" id="KW-0694">RNA-binding</keyword>
<dbReference type="GO" id="GO:0002181">
    <property type="term" value="P:cytoplasmic translation"/>
    <property type="evidence" value="ECO:0007669"/>
    <property type="project" value="TreeGrafter"/>
</dbReference>
<protein>
    <recommendedName>
        <fullName evidence="4 5">50S ribosomal protein L6</fullName>
    </recommendedName>
</protein>
<dbReference type="EMBL" id="LGGP01000202">
    <property type="protein sequence ID" value="KUK80129.1"/>
    <property type="molecule type" value="Genomic_DNA"/>
</dbReference>